<dbReference type="Gene3D" id="3.80.10.10">
    <property type="entry name" value="Ribonuclease Inhibitor"/>
    <property type="match status" value="1"/>
</dbReference>
<dbReference type="SUPFAM" id="SSF140931">
    <property type="entry name" value="Fic-like"/>
    <property type="match status" value="1"/>
</dbReference>
<dbReference type="Gene3D" id="1.10.3290.10">
    <property type="entry name" value="Fido-like domain"/>
    <property type="match status" value="1"/>
</dbReference>
<dbReference type="PROSITE" id="PS51459">
    <property type="entry name" value="FIDO"/>
    <property type="match status" value="1"/>
</dbReference>
<feature type="domain" description="Fido" evidence="3">
    <location>
        <begin position="343"/>
        <end position="494"/>
    </location>
</feature>
<evidence type="ECO:0000256" key="1">
    <source>
        <dbReference type="ARBA" id="ARBA00022614"/>
    </source>
</evidence>
<keyword evidence="1" id="KW-0433">Leucine-rich repeat</keyword>
<dbReference type="AlphaFoldDB" id="A0A1G6KYG5"/>
<name>A0A1G6KYG5_9BURK</name>
<protein>
    <submittedName>
        <fullName evidence="4">Fic/DOC family protein</fullName>
    </submittedName>
</protein>
<dbReference type="InterPro" id="IPR050216">
    <property type="entry name" value="LRR_domain-containing"/>
</dbReference>
<organism evidence="4 5">
    <name type="scientific">Paracidovorax valerianellae</name>
    <dbReference type="NCBI Taxonomy" id="187868"/>
    <lineage>
        <taxon>Bacteria</taxon>
        <taxon>Pseudomonadati</taxon>
        <taxon>Pseudomonadota</taxon>
        <taxon>Betaproteobacteria</taxon>
        <taxon>Burkholderiales</taxon>
        <taxon>Comamonadaceae</taxon>
        <taxon>Paracidovorax</taxon>
    </lineage>
</organism>
<evidence type="ECO:0000313" key="4">
    <source>
        <dbReference type="EMBL" id="SDC35987.1"/>
    </source>
</evidence>
<dbReference type="SUPFAM" id="SSF52058">
    <property type="entry name" value="L domain-like"/>
    <property type="match status" value="1"/>
</dbReference>
<proteinExistence type="predicted"/>
<reference evidence="4 5" key="1">
    <citation type="submission" date="2016-10" db="EMBL/GenBank/DDBJ databases">
        <authorList>
            <person name="de Groot N.N."/>
        </authorList>
    </citation>
    <scope>NUCLEOTIDE SEQUENCE [LARGE SCALE GENOMIC DNA]</scope>
    <source>
        <strain evidence="4 5">DSM 16619</strain>
    </source>
</reference>
<dbReference type="Proteomes" id="UP000198781">
    <property type="component" value="Unassembled WGS sequence"/>
</dbReference>
<dbReference type="PANTHER" id="PTHR48051">
    <property type="match status" value="1"/>
</dbReference>
<dbReference type="RefSeq" id="WP_271466337.1">
    <property type="nucleotide sequence ID" value="NZ_JAMBTK010000035.1"/>
</dbReference>
<keyword evidence="5" id="KW-1185">Reference proteome</keyword>
<evidence type="ECO:0000313" key="5">
    <source>
        <dbReference type="Proteomes" id="UP000198781"/>
    </source>
</evidence>
<dbReference type="EMBL" id="FMZC01000002">
    <property type="protein sequence ID" value="SDC35987.1"/>
    <property type="molecule type" value="Genomic_DNA"/>
</dbReference>
<evidence type="ECO:0000259" key="3">
    <source>
        <dbReference type="PROSITE" id="PS51459"/>
    </source>
</evidence>
<accession>A0A1G6KYG5</accession>
<keyword evidence="2" id="KW-0677">Repeat</keyword>
<gene>
    <name evidence="4" type="ORF">SAMN05192589_10216</name>
</gene>
<dbReference type="PANTHER" id="PTHR48051:SF54">
    <property type="entry name" value="LEUCINE-RICH REPEAT-CONTAINING PROTEIN"/>
    <property type="match status" value="1"/>
</dbReference>
<dbReference type="InterPro" id="IPR032675">
    <property type="entry name" value="LRR_dom_sf"/>
</dbReference>
<dbReference type="Pfam" id="PF02661">
    <property type="entry name" value="Fic"/>
    <property type="match status" value="1"/>
</dbReference>
<evidence type="ECO:0000256" key="2">
    <source>
        <dbReference type="ARBA" id="ARBA00022737"/>
    </source>
</evidence>
<dbReference type="InterPro" id="IPR036597">
    <property type="entry name" value="Fido-like_dom_sf"/>
</dbReference>
<dbReference type="InterPro" id="IPR003812">
    <property type="entry name" value="Fido"/>
</dbReference>
<sequence length="514" mass="56615">MMSPSIRGQAVRSEIRPVLPQSKSEQRELLEDFLTNWAGPQSVKTKILKAHEQESFVLDLEGKHLNSLPDGLFLLPHLGNLIVNGNPSLKNLPPDLAYAPALARIQANDCDLHELPENIGQAGELVMLEIKNNGQLTELPASMADLKKFEVIEASRCNLVVLPEGGMGPKIRQIDLSDNPGLRHLPEIFAEGTNIEHLELKGCSLSNIPDGIGRLPKLRALNLADNIDMQQLPSGLDFKKVHVGTRGTQIRLMDLVLNQPISPQVRKEQEAKLKHVQKQWGTIQKLIETGSARTAERAEAARLEVDQGRAGLSNTAKSTPLAGRNWKAADHQMKDWIGQNHPLDTEHLKRLNALLGKGTMPFNDPDAFEKFGARFGEFRRQPTGFPQGTSAAAVVDEREVGAEMAHFDEWFEHASAQVDQGRMSPAELAAATVQRLISIHPFPDANGRTARLAGDWVLMSYGLPPVNSPQRPIIVYSSGRNPNGPDDALAWTVEGITKTVEIYEKQVGLKPSKR</sequence>
<dbReference type="GO" id="GO:0005737">
    <property type="term" value="C:cytoplasm"/>
    <property type="evidence" value="ECO:0007669"/>
    <property type="project" value="TreeGrafter"/>
</dbReference>